<protein>
    <submittedName>
        <fullName evidence="2">GNAT family N-acetyltransferase</fullName>
    </submittedName>
</protein>
<gene>
    <name evidence="2" type="ORF">P8A19_01600</name>
</gene>
<accession>A0ABY9IH81</accession>
<dbReference type="PROSITE" id="PS51186">
    <property type="entry name" value="GNAT"/>
    <property type="match status" value="1"/>
</dbReference>
<dbReference type="Pfam" id="PF00583">
    <property type="entry name" value="Acetyltransf_1"/>
    <property type="match status" value="1"/>
</dbReference>
<dbReference type="RefSeq" id="WP_219572872.1">
    <property type="nucleotide sequence ID" value="NZ_CP120988.1"/>
</dbReference>
<feature type="domain" description="N-acetyltransferase" evidence="1">
    <location>
        <begin position="26"/>
        <end position="169"/>
    </location>
</feature>
<evidence type="ECO:0000313" key="2">
    <source>
        <dbReference type="EMBL" id="WLQ54214.1"/>
    </source>
</evidence>
<dbReference type="Proteomes" id="UP001235744">
    <property type="component" value="Chromosome"/>
</dbReference>
<evidence type="ECO:0000313" key="3">
    <source>
        <dbReference type="Proteomes" id="UP001235744"/>
    </source>
</evidence>
<name>A0ABY9IH81_9ACTN</name>
<dbReference type="EMBL" id="CP120988">
    <property type="protein sequence ID" value="WLQ54214.1"/>
    <property type="molecule type" value="Genomic_DNA"/>
</dbReference>
<evidence type="ECO:0000259" key="1">
    <source>
        <dbReference type="PROSITE" id="PS51186"/>
    </source>
</evidence>
<dbReference type="CDD" id="cd04301">
    <property type="entry name" value="NAT_SF"/>
    <property type="match status" value="1"/>
</dbReference>
<sequence>MTHVIEVPAPDDAASLGALQLTVWLQTYPNEEAGVDEAWIREHRGSSASAEGIARWREFIETAGRRPDLLFCRAVRSGTEIVGFLCGRRDEVVTLGPMYLLEQARGHGAGGRLMGEFLAWAEGAPIFLWVTEYNERAVRFYEMYGFEATGERELWRGRLPNVRMARACTPSVERGHGGSSDI</sequence>
<proteinExistence type="predicted"/>
<reference evidence="2 3" key="1">
    <citation type="submission" date="2023-03" db="EMBL/GenBank/DDBJ databases">
        <title>Isolation and description of six Streptomyces strains from soil environments, able to metabolize different microbial glucans.</title>
        <authorList>
            <person name="Widen T."/>
            <person name="Larsbrink J."/>
        </authorList>
    </citation>
    <scope>NUCLEOTIDE SEQUENCE [LARGE SCALE GENOMIC DNA]</scope>
    <source>
        <strain evidence="2 3">Alt2</strain>
    </source>
</reference>
<organism evidence="2 3">
    <name type="scientific">Streptomyces poriferorum</name>
    <dbReference type="NCBI Taxonomy" id="2798799"/>
    <lineage>
        <taxon>Bacteria</taxon>
        <taxon>Bacillati</taxon>
        <taxon>Actinomycetota</taxon>
        <taxon>Actinomycetes</taxon>
        <taxon>Kitasatosporales</taxon>
        <taxon>Streptomycetaceae</taxon>
        <taxon>Streptomyces</taxon>
    </lineage>
</organism>
<dbReference type="InterPro" id="IPR000182">
    <property type="entry name" value="GNAT_dom"/>
</dbReference>
<keyword evidence="3" id="KW-1185">Reference proteome</keyword>